<dbReference type="PROSITE" id="PS50157">
    <property type="entry name" value="ZINC_FINGER_C2H2_2"/>
    <property type="match status" value="2"/>
</dbReference>
<keyword evidence="8" id="KW-0183">Conidiation</keyword>
<dbReference type="PANTHER" id="PTHR14003:SF19">
    <property type="entry name" value="YY2 TRANSCRIPTION FACTOR"/>
    <property type="match status" value="1"/>
</dbReference>
<dbReference type="InterPro" id="IPR013087">
    <property type="entry name" value="Znf_C2H2_type"/>
</dbReference>
<dbReference type="Pfam" id="PF00096">
    <property type="entry name" value="zf-C2H2"/>
    <property type="match status" value="2"/>
</dbReference>
<evidence type="ECO:0000256" key="5">
    <source>
        <dbReference type="ARBA" id="ARBA00022833"/>
    </source>
</evidence>
<reference evidence="12 13" key="1">
    <citation type="submission" date="2024-07" db="EMBL/GenBank/DDBJ databases">
        <title>Section-level genome sequencing and comparative genomics of Aspergillus sections Usti and Cavernicolus.</title>
        <authorList>
            <consortium name="Lawrence Berkeley National Laboratory"/>
            <person name="Nybo J.L."/>
            <person name="Vesth T.C."/>
            <person name="Theobald S."/>
            <person name="Frisvad J.C."/>
            <person name="Larsen T.O."/>
            <person name="Kjaerboelling I."/>
            <person name="Rothschild-Mancinelli K."/>
            <person name="Lyhne E.K."/>
            <person name="Kogle M.E."/>
            <person name="Barry K."/>
            <person name="Clum A."/>
            <person name="Na H."/>
            <person name="Ledsgaard L."/>
            <person name="Lin J."/>
            <person name="Lipzen A."/>
            <person name="Kuo A."/>
            <person name="Riley R."/>
            <person name="Mondo S."/>
            <person name="Labutti K."/>
            <person name="Haridas S."/>
            <person name="Pangalinan J."/>
            <person name="Salamov A.A."/>
            <person name="Simmons B.A."/>
            <person name="Magnuson J.K."/>
            <person name="Chen J."/>
            <person name="Drula E."/>
            <person name="Henrissat B."/>
            <person name="Wiebenga A."/>
            <person name="Lubbers R.J."/>
            <person name="Gomes A.C."/>
            <person name="Makela M.R."/>
            <person name="Stajich J."/>
            <person name="Grigoriev I.V."/>
            <person name="Mortensen U.H."/>
            <person name="De Vries R.P."/>
            <person name="Baker S.E."/>
            <person name="Andersen M.R."/>
        </authorList>
    </citation>
    <scope>NUCLEOTIDE SEQUENCE [LARGE SCALE GENOMIC DNA]</scope>
    <source>
        <strain evidence="12 13">CBS 209.92</strain>
    </source>
</reference>
<protein>
    <recommendedName>
        <fullName evidence="9">C2H2 type master regulator of conidiophore development brlA</fullName>
    </recommendedName>
</protein>
<dbReference type="Gene3D" id="3.30.160.60">
    <property type="entry name" value="Classic Zinc Finger"/>
    <property type="match status" value="2"/>
</dbReference>
<keyword evidence="4 10" id="KW-0863">Zinc-finger</keyword>
<evidence type="ECO:0000313" key="13">
    <source>
        <dbReference type="Proteomes" id="UP001610563"/>
    </source>
</evidence>
<keyword evidence="6" id="KW-0749">Sporulation</keyword>
<evidence type="ECO:0000256" key="10">
    <source>
        <dbReference type="PROSITE-ProRule" id="PRU00042"/>
    </source>
</evidence>
<organism evidence="12 13">
    <name type="scientific">Aspergillus keveii</name>
    <dbReference type="NCBI Taxonomy" id="714993"/>
    <lineage>
        <taxon>Eukaryota</taxon>
        <taxon>Fungi</taxon>
        <taxon>Dikarya</taxon>
        <taxon>Ascomycota</taxon>
        <taxon>Pezizomycotina</taxon>
        <taxon>Eurotiomycetes</taxon>
        <taxon>Eurotiomycetidae</taxon>
        <taxon>Eurotiales</taxon>
        <taxon>Aspergillaceae</taxon>
        <taxon>Aspergillus</taxon>
        <taxon>Aspergillus subgen. Nidulantes</taxon>
    </lineage>
</organism>
<dbReference type="SMART" id="SM00355">
    <property type="entry name" value="ZnF_C2H2"/>
    <property type="match status" value="2"/>
</dbReference>
<name>A0ABR4FHP4_9EURO</name>
<comment type="caution">
    <text evidence="12">The sequence shown here is derived from an EMBL/GenBank/DDBJ whole genome shotgun (WGS) entry which is preliminary data.</text>
</comment>
<gene>
    <name evidence="12" type="ORF">BJX66DRAFT_331016</name>
</gene>
<evidence type="ECO:0000256" key="1">
    <source>
        <dbReference type="ARBA" id="ARBA00004123"/>
    </source>
</evidence>
<dbReference type="InterPro" id="IPR036236">
    <property type="entry name" value="Znf_C2H2_sf"/>
</dbReference>
<evidence type="ECO:0000256" key="4">
    <source>
        <dbReference type="ARBA" id="ARBA00022771"/>
    </source>
</evidence>
<keyword evidence="3" id="KW-0677">Repeat</keyword>
<proteinExistence type="predicted"/>
<feature type="domain" description="C2H2-type" evidence="11">
    <location>
        <begin position="39"/>
        <end position="68"/>
    </location>
</feature>
<sequence length="129" mass="15333">MVASVTRTFACSWQYCGKSFARKADLHRHYRIHTNERPYSCTVEDCKKSFIQRSSLKVHVRIHTGEKPYICDRSDFTRHRRTHLRVRPHKYGTPTYKERFSVVTHVSTGIDNDLTHQNRAPTRRYHQST</sequence>
<keyword evidence="13" id="KW-1185">Reference proteome</keyword>
<evidence type="ECO:0000313" key="12">
    <source>
        <dbReference type="EMBL" id="KAL2782766.1"/>
    </source>
</evidence>
<evidence type="ECO:0000256" key="2">
    <source>
        <dbReference type="ARBA" id="ARBA00022723"/>
    </source>
</evidence>
<keyword evidence="5" id="KW-0862">Zinc</keyword>
<keyword evidence="7" id="KW-0010">Activator</keyword>
<dbReference type="PANTHER" id="PTHR14003">
    <property type="entry name" value="TRANSCRIPTIONAL REPRESSOR PROTEIN YY"/>
    <property type="match status" value="1"/>
</dbReference>
<evidence type="ECO:0000256" key="3">
    <source>
        <dbReference type="ARBA" id="ARBA00022737"/>
    </source>
</evidence>
<comment type="subcellular location">
    <subcellularLocation>
        <location evidence="1">Nucleus</location>
    </subcellularLocation>
</comment>
<evidence type="ECO:0000256" key="7">
    <source>
        <dbReference type="ARBA" id="ARBA00023159"/>
    </source>
</evidence>
<accession>A0ABR4FHP4</accession>
<dbReference type="PROSITE" id="PS00028">
    <property type="entry name" value="ZINC_FINGER_C2H2_1"/>
    <property type="match status" value="2"/>
</dbReference>
<feature type="domain" description="C2H2-type" evidence="11">
    <location>
        <begin position="9"/>
        <end position="38"/>
    </location>
</feature>
<evidence type="ECO:0000259" key="11">
    <source>
        <dbReference type="PROSITE" id="PS50157"/>
    </source>
</evidence>
<evidence type="ECO:0000256" key="8">
    <source>
        <dbReference type="ARBA" id="ARBA00023321"/>
    </source>
</evidence>
<dbReference type="SUPFAM" id="SSF57667">
    <property type="entry name" value="beta-beta-alpha zinc fingers"/>
    <property type="match status" value="1"/>
</dbReference>
<keyword evidence="2" id="KW-0479">Metal-binding</keyword>
<evidence type="ECO:0000256" key="9">
    <source>
        <dbReference type="ARBA" id="ARBA00044085"/>
    </source>
</evidence>
<dbReference type="EMBL" id="JBFTWV010000326">
    <property type="protein sequence ID" value="KAL2782766.1"/>
    <property type="molecule type" value="Genomic_DNA"/>
</dbReference>
<dbReference type="Proteomes" id="UP001610563">
    <property type="component" value="Unassembled WGS sequence"/>
</dbReference>
<evidence type="ECO:0000256" key="6">
    <source>
        <dbReference type="ARBA" id="ARBA00022969"/>
    </source>
</evidence>